<evidence type="ECO:0000313" key="3">
    <source>
        <dbReference type="Proteomes" id="UP000289738"/>
    </source>
</evidence>
<keyword evidence="3" id="KW-1185">Reference proteome</keyword>
<dbReference type="SUPFAM" id="SSF53098">
    <property type="entry name" value="Ribonuclease H-like"/>
    <property type="match status" value="1"/>
</dbReference>
<feature type="domain" description="RNase H type-1" evidence="1">
    <location>
        <begin position="2"/>
        <end position="122"/>
    </location>
</feature>
<dbReference type="InterPro" id="IPR002156">
    <property type="entry name" value="RNaseH_domain"/>
</dbReference>
<name>A0A445BR25_ARAHY</name>
<dbReference type="GO" id="GO:0003676">
    <property type="term" value="F:nucleic acid binding"/>
    <property type="evidence" value="ECO:0007669"/>
    <property type="project" value="InterPro"/>
</dbReference>
<reference evidence="2 3" key="1">
    <citation type="submission" date="2019-01" db="EMBL/GenBank/DDBJ databases">
        <title>Sequencing of cultivated peanut Arachis hypogaea provides insights into genome evolution and oil improvement.</title>
        <authorList>
            <person name="Chen X."/>
        </authorList>
    </citation>
    <scope>NUCLEOTIDE SEQUENCE [LARGE SCALE GENOMIC DNA]</scope>
    <source>
        <strain evidence="3">cv. Fuhuasheng</strain>
        <tissue evidence="2">Leaves</tissue>
    </source>
</reference>
<gene>
    <name evidence="2" type="ORF">Ahy_A08g037531</name>
</gene>
<sequence length="158" mass="17468">MNVDSSFFSHNNNDAYGGVFRDHLCRFVKAFACNLESYSIMQAELWAILKGLQLAITNGLQNILVESDSLMALSFVREGCPNSHPCASLIEYIRILVSRVQHIAWRHTLREANPVADILAKKGQELIHGLHVFDYPTSEIKSALCLDGIGSFSLTGSG</sequence>
<dbReference type="InterPro" id="IPR012337">
    <property type="entry name" value="RNaseH-like_sf"/>
</dbReference>
<evidence type="ECO:0000313" key="2">
    <source>
        <dbReference type="EMBL" id="RYR41137.1"/>
    </source>
</evidence>
<dbReference type="CDD" id="cd06222">
    <property type="entry name" value="RNase_H_like"/>
    <property type="match status" value="1"/>
</dbReference>
<protein>
    <recommendedName>
        <fullName evidence="1">RNase H type-1 domain-containing protein</fullName>
    </recommendedName>
</protein>
<dbReference type="InterPro" id="IPR036397">
    <property type="entry name" value="RNaseH_sf"/>
</dbReference>
<organism evidence="2 3">
    <name type="scientific">Arachis hypogaea</name>
    <name type="common">Peanut</name>
    <dbReference type="NCBI Taxonomy" id="3818"/>
    <lineage>
        <taxon>Eukaryota</taxon>
        <taxon>Viridiplantae</taxon>
        <taxon>Streptophyta</taxon>
        <taxon>Embryophyta</taxon>
        <taxon>Tracheophyta</taxon>
        <taxon>Spermatophyta</taxon>
        <taxon>Magnoliopsida</taxon>
        <taxon>eudicotyledons</taxon>
        <taxon>Gunneridae</taxon>
        <taxon>Pentapetalae</taxon>
        <taxon>rosids</taxon>
        <taxon>fabids</taxon>
        <taxon>Fabales</taxon>
        <taxon>Fabaceae</taxon>
        <taxon>Papilionoideae</taxon>
        <taxon>50 kb inversion clade</taxon>
        <taxon>dalbergioids sensu lato</taxon>
        <taxon>Dalbergieae</taxon>
        <taxon>Pterocarpus clade</taxon>
        <taxon>Arachis</taxon>
    </lineage>
</organism>
<dbReference type="PANTHER" id="PTHR47723">
    <property type="entry name" value="OS05G0353850 PROTEIN"/>
    <property type="match status" value="1"/>
</dbReference>
<dbReference type="InterPro" id="IPR053151">
    <property type="entry name" value="RNase_H-like"/>
</dbReference>
<dbReference type="InterPro" id="IPR044730">
    <property type="entry name" value="RNase_H-like_dom_plant"/>
</dbReference>
<evidence type="ECO:0000259" key="1">
    <source>
        <dbReference type="Pfam" id="PF13456"/>
    </source>
</evidence>
<dbReference type="EMBL" id="SDMP01000008">
    <property type="protein sequence ID" value="RYR41137.1"/>
    <property type="molecule type" value="Genomic_DNA"/>
</dbReference>
<comment type="caution">
    <text evidence="2">The sequence shown here is derived from an EMBL/GenBank/DDBJ whole genome shotgun (WGS) entry which is preliminary data.</text>
</comment>
<dbReference type="Gene3D" id="3.30.420.10">
    <property type="entry name" value="Ribonuclease H-like superfamily/Ribonuclease H"/>
    <property type="match status" value="1"/>
</dbReference>
<accession>A0A445BR25</accession>
<proteinExistence type="predicted"/>
<dbReference type="GO" id="GO:0004523">
    <property type="term" value="F:RNA-DNA hybrid ribonuclease activity"/>
    <property type="evidence" value="ECO:0007669"/>
    <property type="project" value="InterPro"/>
</dbReference>
<dbReference type="Pfam" id="PF13456">
    <property type="entry name" value="RVT_3"/>
    <property type="match status" value="1"/>
</dbReference>
<dbReference type="PANTHER" id="PTHR47723:SF19">
    <property type="entry name" value="POLYNUCLEOTIDYL TRANSFERASE, RIBONUCLEASE H-LIKE SUPERFAMILY PROTEIN"/>
    <property type="match status" value="1"/>
</dbReference>
<dbReference type="AlphaFoldDB" id="A0A445BR25"/>
<dbReference type="Proteomes" id="UP000289738">
    <property type="component" value="Chromosome A08"/>
</dbReference>